<dbReference type="EMBL" id="AP022561">
    <property type="protein sequence ID" value="BBX07989.1"/>
    <property type="molecule type" value="Genomic_DNA"/>
</dbReference>
<dbReference type="AlphaFoldDB" id="A0AAD1HNL6"/>
<dbReference type="SUPFAM" id="SSF51735">
    <property type="entry name" value="NAD(P)-binding Rossmann-fold domains"/>
    <property type="match status" value="1"/>
</dbReference>
<evidence type="ECO:0000313" key="7">
    <source>
        <dbReference type="EMBL" id="BBX07989.1"/>
    </source>
</evidence>
<dbReference type="SUPFAM" id="SSF50129">
    <property type="entry name" value="GroES-like"/>
    <property type="match status" value="1"/>
</dbReference>
<evidence type="ECO:0000259" key="6">
    <source>
        <dbReference type="Pfam" id="PF16912"/>
    </source>
</evidence>
<protein>
    <submittedName>
        <fullName evidence="7">Threonine dehydrogenase</fullName>
    </submittedName>
</protein>
<evidence type="ECO:0000256" key="2">
    <source>
        <dbReference type="ARBA" id="ARBA00022723"/>
    </source>
</evidence>
<dbReference type="InterPro" id="IPR050129">
    <property type="entry name" value="Zn_alcohol_dh"/>
</dbReference>
<dbReference type="PANTHER" id="PTHR43401">
    <property type="entry name" value="L-THREONINE 3-DEHYDROGENASE"/>
    <property type="match status" value="1"/>
</dbReference>
<evidence type="ECO:0000259" key="5">
    <source>
        <dbReference type="Pfam" id="PF08240"/>
    </source>
</evidence>
<evidence type="ECO:0000313" key="8">
    <source>
        <dbReference type="Proteomes" id="UP000467327"/>
    </source>
</evidence>
<dbReference type="Proteomes" id="UP000467327">
    <property type="component" value="Chromosome"/>
</dbReference>
<name>A0AAD1HNL6_9MYCO</name>
<dbReference type="PANTHER" id="PTHR43401:SF2">
    <property type="entry name" value="L-THREONINE 3-DEHYDROGENASE"/>
    <property type="match status" value="1"/>
</dbReference>
<evidence type="ECO:0000256" key="1">
    <source>
        <dbReference type="ARBA" id="ARBA00001947"/>
    </source>
</evidence>
<accession>A0AAD1HNL6</accession>
<dbReference type="GO" id="GO:0016491">
    <property type="term" value="F:oxidoreductase activity"/>
    <property type="evidence" value="ECO:0007669"/>
    <property type="project" value="UniProtKB-KW"/>
</dbReference>
<keyword evidence="2" id="KW-0479">Metal-binding</keyword>
<dbReference type="Pfam" id="PF08240">
    <property type="entry name" value="ADH_N"/>
    <property type="match status" value="1"/>
</dbReference>
<reference evidence="7 8" key="1">
    <citation type="journal article" date="2019" name="Emerg. Microbes Infect.">
        <title>Comprehensive subspecies identification of 175 nontuberculous mycobacteria species based on 7547 genomic profiles.</title>
        <authorList>
            <person name="Matsumoto Y."/>
            <person name="Kinjo T."/>
            <person name="Motooka D."/>
            <person name="Nabeya D."/>
            <person name="Jung N."/>
            <person name="Uechi K."/>
            <person name="Horii T."/>
            <person name="Iida T."/>
            <person name="Fujita J."/>
            <person name="Nakamura S."/>
        </authorList>
    </citation>
    <scope>NUCLEOTIDE SEQUENCE [LARGE SCALE GENOMIC DNA]</scope>
    <source>
        <strain evidence="7 8">JCM 6376</strain>
    </source>
</reference>
<dbReference type="GO" id="GO:0046872">
    <property type="term" value="F:metal ion binding"/>
    <property type="evidence" value="ECO:0007669"/>
    <property type="project" value="UniProtKB-KW"/>
</dbReference>
<evidence type="ECO:0000256" key="4">
    <source>
        <dbReference type="ARBA" id="ARBA00023002"/>
    </source>
</evidence>
<dbReference type="InterPro" id="IPR013154">
    <property type="entry name" value="ADH-like_N"/>
</dbReference>
<dbReference type="InterPro" id="IPR036291">
    <property type="entry name" value="NAD(P)-bd_dom_sf"/>
</dbReference>
<keyword evidence="8" id="KW-1185">Reference proteome</keyword>
<dbReference type="Gene3D" id="3.40.50.720">
    <property type="entry name" value="NAD(P)-binding Rossmann-like Domain"/>
    <property type="match status" value="1"/>
</dbReference>
<proteinExistence type="predicted"/>
<feature type="domain" description="Alcohol dehydrogenase-like N-terminal" evidence="5">
    <location>
        <begin position="25"/>
        <end position="117"/>
    </location>
</feature>
<sequence>MRAVRSIQGSATVVTVDEPAGDWPILDVGSASICGSDLGMLSFGLPVTIGHEIAGTVDGRTYCVEPTVGCGQCDQCTGGSPQRCRGSAPHGLLGVAFDGGLADRVRVPAECLVPLPDALPVADACLVEPLAVSWHALRKVGAAAADRVLVVGGGSVGLLAVAAARAMGLDVDLHARHPHQIEAGERLGAGRPEVSGTPQGEYDVVVEAVGTDEAVAECVRRAAPGGRIAIVGVSHGNRAVPGIPWMLKELSLTASMCYDRKQDTREFIDAAAALAGDPEIAATVVTHRFPLADAAEAFRVASDRRSGAIKVVLEP</sequence>
<gene>
    <name evidence="7" type="ORF">MAIC_27920</name>
</gene>
<keyword evidence="3" id="KW-0862">Zinc</keyword>
<feature type="domain" description="Glucose dehydrogenase C-terminal" evidence="6">
    <location>
        <begin position="124"/>
        <end position="314"/>
    </location>
</feature>
<dbReference type="InterPro" id="IPR011032">
    <property type="entry name" value="GroES-like_sf"/>
</dbReference>
<dbReference type="Pfam" id="PF16912">
    <property type="entry name" value="Glu_dehyd_C"/>
    <property type="match status" value="1"/>
</dbReference>
<organism evidence="7 8">
    <name type="scientific">Mycolicibacterium aichiense</name>
    <dbReference type="NCBI Taxonomy" id="1799"/>
    <lineage>
        <taxon>Bacteria</taxon>
        <taxon>Bacillati</taxon>
        <taxon>Actinomycetota</taxon>
        <taxon>Actinomycetes</taxon>
        <taxon>Mycobacteriales</taxon>
        <taxon>Mycobacteriaceae</taxon>
        <taxon>Mycolicibacterium</taxon>
    </lineage>
</organism>
<dbReference type="InterPro" id="IPR031640">
    <property type="entry name" value="Glu_dehyd_C"/>
</dbReference>
<dbReference type="Gene3D" id="3.90.180.10">
    <property type="entry name" value="Medium-chain alcohol dehydrogenases, catalytic domain"/>
    <property type="match status" value="1"/>
</dbReference>
<comment type="cofactor">
    <cofactor evidence="1">
        <name>Zn(2+)</name>
        <dbReference type="ChEBI" id="CHEBI:29105"/>
    </cofactor>
</comment>
<evidence type="ECO:0000256" key="3">
    <source>
        <dbReference type="ARBA" id="ARBA00022833"/>
    </source>
</evidence>
<dbReference type="KEGG" id="maic:MAIC_27920"/>
<keyword evidence="4" id="KW-0560">Oxidoreductase</keyword>